<sequence>MVFSRAFAVTVVFLTALVNAATYTGKVQVINGEGSSNGFLKNWNSGFDGVDYGGNPLLVSITTNSTGPLNLVAINAVFPPPYYLGAQSSSYHPNLAPGSDVIVALTNVNPTSPGAPPDASYSESAIWYFDTVTKKLTPQWINTDGSRPATYIAYDIKYNKIFLSGDVNAYNAVFNWKPASPVSFYLVSN</sequence>
<keyword evidence="2" id="KW-1185">Reference proteome</keyword>
<comment type="caution">
    <text evidence="1">The sequence shown here is derived from an EMBL/GenBank/DDBJ whole genome shotgun (WGS) entry which is preliminary data.</text>
</comment>
<dbReference type="Proteomes" id="UP000886501">
    <property type="component" value="Unassembled WGS sequence"/>
</dbReference>
<protein>
    <submittedName>
        <fullName evidence="1">Uncharacterized protein</fullName>
    </submittedName>
</protein>
<proteinExistence type="predicted"/>
<reference evidence="1" key="2">
    <citation type="journal article" date="2020" name="Nat. Commun.">
        <title>Large-scale genome sequencing of mycorrhizal fungi provides insights into the early evolution of symbiotic traits.</title>
        <authorList>
            <person name="Miyauchi S."/>
            <person name="Kiss E."/>
            <person name="Kuo A."/>
            <person name="Drula E."/>
            <person name="Kohler A."/>
            <person name="Sanchez-Garcia M."/>
            <person name="Morin E."/>
            <person name="Andreopoulos B."/>
            <person name="Barry K.W."/>
            <person name="Bonito G."/>
            <person name="Buee M."/>
            <person name="Carver A."/>
            <person name="Chen C."/>
            <person name="Cichocki N."/>
            <person name="Clum A."/>
            <person name="Culley D."/>
            <person name="Crous P.W."/>
            <person name="Fauchery L."/>
            <person name="Girlanda M."/>
            <person name="Hayes R.D."/>
            <person name="Keri Z."/>
            <person name="LaButti K."/>
            <person name="Lipzen A."/>
            <person name="Lombard V."/>
            <person name="Magnuson J."/>
            <person name="Maillard F."/>
            <person name="Murat C."/>
            <person name="Nolan M."/>
            <person name="Ohm R.A."/>
            <person name="Pangilinan J."/>
            <person name="Pereira M.F."/>
            <person name="Perotto S."/>
            <person name="Peter M."/>
            <person name="Pfister S."/>
            <person name="Riley R."/>
            <person name="Sitrit Y."/>
            <person name="Stielow J.B."/>
            <person name="Szollosi G."/>
            <person name="Zifcakova L."/>
            <person name="Stursova M."/>
            <person name="Spatafora J.W."/>
            <person name="Tedersoo L."/>
            <person name="Vaario L.M."/>
            <person name="Yamada A."/>
            <person name="Yan M."/>
            <person name="Wang P."/>
            <person name="Xu J."/>
            <person name="Bruns T."/>
            <person name="Baldrian P."/>
            <person name="Vilgalys R."/>
            <person name="Dunand C."/>
            <person name="Henrissat B."/>
            <person name="Grigoriev I.V."/>
            <person name="Hibbett D."/>
            <person name="Nagy L.G."/>
            <person name="Martin F.M."/>
        </authorList>
    </citation>
    <scope>NUCLEOTIDE SEQUENCE</scope>
    <source>
        <strain evidence="1">P2</strain>
    </source>
</reference>
<evidence type="ECO:0000313" key="1">
    <source>
        <dbReference type="EMBL" id="KAF9647195.1"/>
    </source>
</evidence>
<evidence type="ECO:0000313" key="2">
    <source>
        <dbReference type="Proteomes" id="UP000886501"/>
    </source>
</evidence>
<accession>A0ACB6ZBR2</accession>
<dbReference type="EMBL" id="MU118039">
    <property type="protein sequence ID" value="KAF9647195.1"/>
    <property type="molecule type" value="Genomic_DNA"/>
</dbReference>
<name>A0ACB6ZBR2_THEGA</name>
<organism evidence="1 2">
    <name type="scientific">Thelephora ganbajun</name>
    <name type="common">Ganba fungus</name>
    <dbReference type="NCBI Taxonomy" id="370292"/>
    <lineage>
        <taxon>Eukaryota</taxon>
        <taxon>Fungi</taxon>
        <taxon>Dikarya</taxon>
        <taxon>Basidiomycota</taxon>
        <taxon>Agaricomycotina</taxon>
        <taxon>Agaricomycetes</taxon>
        <taxon>Thelephorales</taxon>
        <taxon>Thelephoraceae</taxon>
        <taxon>Thelephora</taxon>
    </lineage>
</organism>
<reference evidence="1" key="1">
    <citation type="submission" date="2019-10" db="EMBL/GenBank/DDBJ databases">
        <authorList>
            <consortium name="DOE Joint Genome Institute"/>
            <person name="Kuo A."/>
            <person name="Miyauchi S."/>
            <person name="Kiss E."/>
            <person name="Drula E."/>
            <person name="Kohler A."/>
            <person name="Sanchez-Garcia M."/>
            <person name="Andreopoulos B."/>
            <person name="Barry K.W."/>
            <person name="Bonito G."/>
            <person name="Buee M."/>
            <person name="Carver A."/>
            <person name="Chen C."/>
            <person name="Cichocki N."/>
            <person name="Clum A."/>
            <person name="Culley D."/>
            <person name="Crous P.W."/>
            <person name="Fauchery L."/>
            <person name="Girlanda M."/>
            <person name="Hayes R."/>
            <person name="Keri Z."/>
            <person name="Labutti K."/>
            <person name="Lipzen A."/>
            <person name="Lombard V."/>
            <person name="Magnuson J."/>
            <person name="Maillard F."/>
            <person name="Morin E."/>
            <person name="Murat C."/>
            <person name="Nolan M."/>
            <person name="Ohm R."/>
            <person name="Pangilinan J."/>
            <person name="Pereira M."/>
            <person name="Perotto S."/>
            <person name="Peter M."/>
            <person name="Riley R."/>
            <person name="Sitrit Y."/>
            <person name="Stielow B."/>
            <person name="Szollosi G."/>
            <person name="Zifcakova L."/>
            <person name="Stursova M."/>
            <person name="Spatafora J.W."/>
            <person name="Tedersoo L."/>
            <person name="Vaario L.-M."/>
            <person name="Yamada A."/>
            <person name="Yan M."/>
            <person name="Wang P."/>
            <person name="Xu J."/>
            <person name="Bruns T."/>
            <person name="Baldrian P."/>
            <person name="Vilgalys R."/>
            <person name="Henrissat B."/>
            <person name="Grigoriev I.V."/>
            <person name="Hibbett D."/>
            <person name="Nagy L.G."/>
            <person name="Martin F.M."/>
        </authorList>
    </citation>
    <scope>NUCLEOTIDE SEQUENCE</scope>
    <source>
        <strain evidence="1">P2</strain>
    </source>
</reference>
<gene>
    <name evidence="1" type="ORF">BDM02DRAFT_3117446</name>
</gene>